<protein>
    <submittedName>
        <fullName evidence="3">Esterase</fullName>
    </submittedName>
    <submittedName>
        <fullName evidence="6">YqiA/YcfP family alpha/beta fold hydrolase</fullName>
    </submittedName>
</protein>
<dbReference type="EMBL" id="CP121776">
    <property type="protein sequence ID" value="WMG17169.1"/>
    <property type="molecule type" value="Genomic_DNA"/>
</dbReference>
<dbReference type="GO" id="GO:0016787">
    <property type="term" value="F:hydrolase activity"/>
    <property type="evidence" value="ECO:0007669"/>
    <property type="project" value="UniProtKB-KW"/>
</dbReference>
<dbReference type="Proteomes" id="UP001244586">
    <property type="component" value="Chromosome"/>
</dbReference>
<reference evidence="5 7" key="1">
    <citation type="submission" date="2017-02" db="EMBL/GenBank/DDBJ databases">
        <authorList>
            <person name="Peterson S.W."/>
        </authorList>
    </citation>
    <scope>NUCLEOTIDE SEQUENCE [LARGE SCALE GENOMIC DNA]</scope>
    <source>
        <strain evidence="5">C6</strain>
    </source>
</reference>
<gene>
    <name evidence="5" type="ORF">ACNJC6_00150</name>
    <name evidence="3" type="ORF">DI542_12005</name>
    <name evidence="4" type="ORF">EGT73_08125</name>
    <name evidence="2" type="ORF">N5J46_03040</name>
    <name evidence="1" type="ORF">N7566_14010</name>
    <name evidence="6" type="ORF">QBJ73_12270</name>
</gene>
<evidence type="ECO:0000313" key="9">
    <source>
        <dbReference type="Proteomes" id="UP000277537"/>
    </source>
</evidence>
<organism evidence="3 8">
    <name type="scientific">Acinetobacter johnsonii</name>
    <dbReference type="NCBI Taxonomy" id="40214"/>
    <lineage>
        <taxon>Bacteria</taxon>
        <taxon>Pseudomonadati</taxon>
        <taxon>Pseudomonadota</taxon>
        <taxon>Gammaproteobacteria</taxon>
        <taxon>Moraxellales</taxon>
        <taxon>Moraxellaceae</taxon>
        <taxon>Acinetobacter</taxon>
    </lineage>
</organism>
<evidence type="ECO:0000313" key="5">
    <source>
        <dbReference type="EMBL" id="SJX20562.1"/>
    </source>
</evidence>
<evidence type="ECO:0000313" key="4">
    <source>
        <dbReference type="EMBL" id="RSE23627.1"/>
    </source>
</evidence>
<dbReference type="EMBL" id="JAOECG010000022">
    <property type="protein sequence ID" value="MDG9788075.1"/>
    <property type="molecule type" value="Genomic_DNA"/>
</dbReference>
<dbReference type="AlphaFoldDB" id="A0A0W8H201"/>
<evidence type="ECO:0000313" key="3">
    <source>
        <dbReference type="EMBL" id="PZQ87371.1"/>
    </source>
</evidence>
<evidence type="ECO:0000313" key="6">
    <source>
        <dbReference type="EMBL" id="WMG17169.1"/>
    </source>
</evidence>
<dbReference type="EMBL" id="JAOCLH010000003">
    <property type="protein sequence ID" value="MDH2171421.1"/>
    <property type="molecule type" value="Genomic_DNA"/>
</dbReference>
<dbReference type="InterPro" id="IPR008886">
    <property type="entry name" value="UPF0227/Esterase_YqiA"/>
</dbReference>
<reference evidence="1" key="4">
    <citation type="submission" date="2022-09" db="EMBL/GenBank/DDBJ databases">
        <title>Intensive care unit water sources are persistently colonized with multi-drug resistant bacteria and are the site of extensive horizontal gene transfer of antibiotic resistance genes.</title>
        <authorList>
            <person name="Diorio-Toth L."/>
        </authorList>
    </citation>
    <scope>NUCLEOTIDE SEQUENCE</scope>
    <source>
        <strain evidence="2">GD03649</strain>
        <strain evidence="1">GD04065</strain>
    </source>
</reference>
<dbReference type="Proteomes" id="UP000196240">
    <property type="component" value="Unassembled WGS sequence"/>
</dbReference>
<dbReference type="InterPro" id="IPR029058">
    <property type="entry name" value="AB_hydrolase_fold"/>
</dbReference>
<dbReference type="RefSeq" id="WP_010326266.1">
    <property type="nucleotide sequence ID" value="NZ_BKWH01000008.1"/>
</dbReference>
<reference evidence="3 8" key="2">
    <citation type="submission" date="2017-11" db="EMBL/GenBank/DDBJ databases">
        <title>Infants hospitalized years apart are colonized by the same room-sourced microbial strains.</title>
        <authorList>
            <person name="Brooks B."/>
            <person name="Olm M.R."/>
            <person name="Firek B.A."/>
            <person name="Baker R."/>
            <person name="Thomas B.C."/>
            <person name="Morowitz M.J."/>
            <person name="Banfield J.F."/>
        </authorList>
    </citation>
    <scope>NUCLEOTIDE SEQUENCE [LARGE SCALE GENOMIC DNA]</scope>
    <source>
        <strain evidence="3">S2_003_000_R3_20</strain>
    </source>
</reference>
<dbReference type="Proteomes" id="UP001157887">
    <property type="component" value="Unassembled WGS sequence"/>
</dbReference>
<reference evidence="6 10" key="5">
    <citation type="submission" date="2023-04" db="EMBL/GenBank/DDBJ databases">
        <title>Acinetobacter johnsonii isolate AYTCM encoding NDM-1, OXA-58 and PER-1.</title>
        <authorList>
            <person name="Tian C."/>
            <person name="Wang S."/>
            <person name="Fan X."/>
            <person name="Xia D."/>
        </authorList>
    </citation>
    <scope>NUCLEOTIDE SEQUENCE [LARGE SCALE GENOMIC DNA]</scope>
    <source>
        <strain evidence="6 10">AYTCM</strain>
    </source>
</reference>
<keyword evidence="10" id="KW-1185">Reference proteome</keyword>
<accession>A0A0W8H201</accession>
<evidence type="ECO:0000313" key="2">
    <source>
        <dbReference type="EMBL" id="MDH2171421.1"/>
    </source>
</evidence>
<dbReference type="Proteomes" id="UP000277537">
    <property type="component" value="Unassembled WGS sequence"/>
</dbReference>
<keyword evidence="6" id="KW-0378">Hydrolase</keyword>
<dbReference type="EMBL" id="RHXE01000014">
    <property type="protein sequence ID" value="RSE23627.1"/>
    <property type="molecule type" value="Genomic_DNA"/>
</dbReference>
<evidence type="ECO:0000313" key="7">
    <source>
        <dbReference type="Proteomes" id="UP000196240"/>
    </source>
</evidence>
<evidence type="ECO:0000313" key="1">
    <source>
        <dbReference type="EMBL" id="MDG9788075.1"/>
    </source>
</evidence>
<dbReference type="SUPFAM" id="SSF53474">
    <property type="entry name" value="alpha/beta-Hydrolases"/>
    <property type="match status" value="1"/>
</dbReference>
<dbReference type="Proteomes" id="UP001162261">
    <property type="component" value="Unassembled WGS sequence"/>
</dbReference>
<evidence type="ECO:0000313" key="8">
    <source>
        <dbReference type="Proteomes" id="UP000249282"/>
    </source>
</evidence>
<evidence type="ECO:0000313" key="10">
    <source>
        <dbReference type="Proteomes" id="UP001244586"/>
    </source>
</evidence>
<proteinExistence type="predicted"/>
<name>A0A0W8H201_ACIJO</name>
<dbReference type="Pfam" id="PF05728">
    <property type="entry name" value="UPF0227"/>
    <property type="match status" value="1"/>
</dbReference>
<dbReference type="Proteomes" id="UP000249282">
    <property type="component" value="Unassembled WGS sequence"/>
</dbReference>
<dbReference type="EMBL" id="FUUY01000001">
    <property type="protein sequence ID" value="SJX20562.1"/>
    <property type="molecule type" value="Genomic_DNA"/>
</dbReference>
<dbReference type="Gene3D" id="3.40.50.1820">
    <property type="entry name" value="alpha/beta hydrolase"/>
    <property type="match status" value="1"/>
</dbReference>
<dbReference type="EMBL" id="QFQJ01000068">
    <property type="protein sequence ID" value="PZQ87371.1"/>
    <property type="molecule type" value="Genomic_DNA"/>
</dbReference>
<sequence length="168" mass="19501">MSRCESKILFLHGLDSSRESTKFHAIDAKQKFCIDIDYRYLNFSTVASFYDDIIEKIKPEIIVGHCIGAYWALKMSLLHQIPCVIANPRLAPDFRDDYPSINDTDLDHNVPQVAYLELGDELIDMYAAQEILENYMLIQAVEGGHHRLLKPENINQLIEHLEQQYLYK</sequence>
<reference evidence="4 9" key="3">
    <citation type="submission" date="2018-10" db="EMBL/GenBank/DDBJ databases">
        <title>Transmission dynamics of multidrug resistant bacteria on intensive care unit surfaces.</title>
        <authorList>
            <person name="D'Souza A.W."/>
            <person name="Potter R.F."/>
            <person name="Wallace M."/>
            <person name="Shupe A."/>
            <person name="Patel S."/>
            <person name="Sun S."/>
            <person name="Gul D."/>
            <person name="Kwon J.H."/>
            <person name="Andleeb S."/>
            <person name="Burnham C.-A.D."/>
            <person name="Dantas G."/>
        </authorList>
    </citation>
    <scope>NUCLEOTIDE SEQUENCE [LARGE SCALE GENOMIC DNA]</scope>
    <source>
        <strain evidence="4 9">AJ_385</strain>
    </source>
</reference>